<organism evidence="1 2">
    <name type="scientific">Clunio marinus</name>
    <dbReference type="NCBI Taxonomy" id="568069"/>
    <lineage>
        <taxon>Eukaryota</taxon>
        <taxon>Metazoa</taxon>
        <taxon>Ecdysozoa</taxon>
        <taxon>Arthropoda</taxon>
        <taxon>Hexapoda</taxon>
        <taxon>Insecta</taxon>
        <taxon>Pterygota</taxon>
        <taxon>Neoptera</taxon>
        <taxon>Endopterygota</taxon>
        <taxon>Diptera</taxon>
        <taxon>Nematocera</taxon>
        <taxon>Chironomoidea</taxon>
        <taxon>Chironomidae</taxon>
        <taxon>Clunio</taxon>
    </lineage>
</organism>
<dbReference type="Proteomes" id="UP000183832">
    <property type="component" value="Unassembled WGS sequence"/>
</dbReference>
<dbReference type="AlphaFoldDB" id="A0A1J1HLV4"/>
<name>A0A1J1HLV4_9DIPT</name>
<sequence>MLRVTEMSSNIMMLKQLLESAPYSKFTACCYLCQFTAYSAQLPALIFINKSKVLLENLISLGFKILNILNISSPYFRKTFIDFN</sequence>
<proteinExistence type="predicted"/>
<accession>A0A1J1HLV4</accession>
<evidence type="ECO:0000313" key="1">
    <source>
        <dbReference type="EMBL" id="CRK88388.1"/>
    </source>
</evidence>
<keyword evidence="2" id="KW-1185">Reference proteome</keyword>
<reference evidence="1 2" key="1">
    <citation type="submission" date="2015-04" db="EMBL/GenBank/DDBJ databases">
        <authorList>
            <person name="Syromyatnikov M.Y."/>
            <person name="Popov V.N."/>
        </authorList>
    </citation>
    <scope>NUCLEOTIDE SEQUENCE [LARGE SCALE GENOMIC DNA]</scope>
</reference>
<gene>
    <name evidence="1" type="ORF">CLUMA_CG002165</name>
</gene>
<protein>
    <submittedName>
        <fullName evidence="1">CLUMA_CG002165, isoform A</fullName>
    </submittedName>
</protein>
<evidence type="ECO:0000313" key="2">
    <source>
        <dbReference type="Proteomes" id="UP000183832"/>
    </source>
</evidence>
<dbReference type="EMBL" id="CVRI01000006">
    <property type="protein sequence ID" value="CRK88388.1"/>
    <property type="molecule type" value="Genomic_DNA"/>
</dbReference>